<sequence>MATTYANELGAMVEFRDNSTEDLLWTTLLFHIPRIDDVVKYGLMGDGLTAYEVKRVTWEFRKPIPLVEDPPIELAVVHCSQLPIVYVELVP</sequence>
<organism evidence="1">
    <name type="scientific">marine sediment metagenome</name>
    <dbReference type="NCBI Taxonomy" id="412755"/>
    <lineage>
        <taxon>unclassified sequences</taxon>
        <taxon>metagenomes</taxon>
        <taxon>ecological metagenomes</taxon>
    </lineage>
</organism>
<evidence type="ECO:0000313" key="1">
    <source>
        <dbReference type="EMBL" id="KKL17615.1"/>
    </source>
</evidence>
<comment type="caution">
    <text evidence="1">The sequence shown here is derived from an EMBL/GenBank/DDBJ whole genome shotgun (WGS) entry which is preliminary data.</text>
</comment>
<proteinExistence type="predicted"/>
<reference evidence="1" key="1">
    <citation type="journal article" date="2015" name="Nature">
        <title>Complex archaea that bridge the gap between prokaryotes and eukaryotes.</title>
        <authorList>
            <person name="Spang A."/>
            <person name="Saw J.H."/>
            <person name="Jorgensen S.L."/>
            <person name="Zaremba-Niedzwiedzka K."/>
            <person name="Martijn J."/>
            <person name="Lind A.E."/>
            <person name="van Eijk R."/>
            <person name="Schleper C."/>
            <person name="Guy L."/>
            <person name="Ettema T.J."/>
        </authorList>
    </citation>
    <scope>NUCLEOTIDE SEQUENCE</scope>
</reference>
<dbReference type="AlphaFoldDB" id="A0A0F9B7I5"/>
<gene>
    <name evidence="2" type="ORF">LCGC14_2383700</name>
    <name evidence="1" type="ORF">LCGC14_2483800</name>
</gene>
<protein>
    <submittedName>
        <fullName evidence="1">Uncharacterized protein</fullName>
    </submittedName>
</protein>
<dbReference type="EMBL" id="LAZR01035409">
    <property type="protein sequence ID" value="KKL27582.1"/>
    <property type="molecule type" value="Genomic_DNA"/>
</dbReference>
<name>A0A0F9B7I5_9ZZZZ</name>
<accession>A0A0F9B7I5</accession>
<dbReference type="EMBL" id="LAZR01039189">
    <property type="protein sequence ID" value="KKL17615.1"/>
    <property type="molecule type" value="Genomic_DNA"/>
</dbReference>
<evidence type="ECO:0000313" key="2">
    <source>
        <dbReference type="EMBL" id="KKL27582.1"/>
    </source>
</evidence>